<protein>
    <submittedName>
        <fullName evidence="9">Major facilitator superfamily MFS_1</fullName>
    </submittedName>
</protein>
<dbReference type="STRING" id="649639.Bcell_3315"/>
<feature type="transmembrane region" description="Helical" evidence="7">
    <location>
        <begin position="7"/>
        <end position="28"/>
    </location>
</feature>
<reference evidence="9 10" key="1">
    <citation type="submission" date="2010-12" db="EMBL/GenBank/DDBJ databases">
        <title>Complete sequence of Bacillus cellulosilyticus DSM 2522.</title>
        <authorList>
            <consortium name="US DOE Joint Genome Institute"/>
            <person name="Lucas S."/>
            <person name="Copeland A."/>
            <person name="Lapidus A."/>
            <person name="Cheng J.-F."/>
            <person name="Bruce D."/>
            <person name="Goodwin L."/>
            <person name="Pitluck S."/>
            <person name="Chertkov O."/>
            <person name="Detter J.C."/>
            <person name="Han C."/>
            <person name="Tapia R."/>
            <person name="Land M."/>
            <person name="Hauser L."/>
            <person name="Jeffries C."/>
            <person name="Kyrpides N."/>
            <person name="Ivanova N."/>
            <person name="Mikhailova N."/>
            <person name="Brumm P."/>
            <person name="Mead D."/>
            <person name="Woyke T."/>
        </authorList>
    </citation>
    <scope>NUCLEOTIDE SEQUENCE [LARGE SCALE GENOMIC DNA]</scope>
    <source>
        <strain evidence="10">ATCC 21833 / DSM 2522 / FERM P-1141 / JCM 9156 / N-4</strain>
    </source>
</reference>
<dbReference type="HOGENOM" id="CLU_001265_60_4_9"/>
<feature type="transmembrane region" description="Helical" evidence="7">
    <location>
        <begin position="249"/>
        <end position="269"/>
    </location>
</feature>
<feature type="transmembrane region" description="Helical" evidence="7">
    <location>
        <begin position="74"/>
        <end position="92"/>
    </location>
</feature>
<dbReference type="KEGG" id="bco:Bcell_3315"/>
<dbReference type="InterPro" id="IPR050171">
    <property type="entry name" value="MFS_Transporters"/>
</dbReference>
<accession>E6U1R0</accession>
<feature type="transmembrane region" description="Helical" evidence="7">
    <location>
        <begin position="98"/>
        <end position="121"/>
    </location>
</feature>
<evidence type="ECO:0000256" key="5">
    <source>
        <dbReference type="ARBA" id="ARBA00022989"/>
    </source>
</evidence>
<proteinExistence type="predicted"/>
<dbReference type="Gene3D" id="1.20.1250.20">
    <property type="entry name" value="MFS general substrate transporter like domains"/>
    <property type="match status" value="2"/>
</dbReference>
<feature type="transmembrane region" description="Helical" evidence="7">
    <location>
        <begin position="362"/>
        <end position="386"/>
    </location>
</feature>
<feature type="transmembrane region" description="Helical" evidence="7">
    <location>
        <begin position="161"/>
        <end position="181"/>
    </location>
</feature>
<dbReference type="AlphaFoldDB" id="E6U1R0"/>
<keyword evidence="2" id="KW-0813">Transport</keyword>
<keyword evidence="10" id="KW-1185">Reference proteome</keyword>
<dbReference type="Proteomes" id="UP000001401">
    <property type="component" value="Chromosome"/>
</dbReference>
<evidence type="ECO:0000256" key="1">
    <source>
        <dbReference type="ARBA" id="ARBA00004651"/>
    </source>
</evidence>
<feature type="transmembrane region" description="Helical" evidence="7">
    <location>
        <begin position="209"/>
        <end position="229"/>
    </location>
</feature>
<evidence type="ECO:0000313" key="10">
    <source>
        <dbReference type="Proteomes" id="UP000001401"/>
    </source>
</evidence>
<dbReference type="InterPro" id="IPR011701">
    <property type="entry name" value="MFS"/>
</dbReference>
<feature type="transmembrane region" description="Helical" evidence="7">
    <location>
        <begin position="133"/>
        <end position="155"/>
    </location>
</feature>
<feature type="transmembrane region" description="Helical" evidence="7">
    <location>
        <begin position="281"/>
        <end position="310"/>
    </location>
</feature>
<dbReference type="PANTHER" id="PTHR23517:SF10">
    <property type="entry name" value="MAJOR FACILITATOR SUPERFAMILY (MFS) PROFILE DOMAIN-CONTAINING PROTEIN"/>
    <property type="match status" value="1"/>
</dbReference>
<evidence type="ECO:0000256" key="4">
    <source>
        <dbReference type="ARBA" id="ARBA00022692"/>
    </source>
</evidence>
<feature type="transmembrane region" description="Helical" evidence="7">
    <location>
        <begin position="40"/>
        <end position="62"/>
    </location>
</feature>
<name>E6U1R0_EVAC2</name>
<evidence type="ECO:0000256" key="3">
    <source>
        <dbReference type="ARBA" id="ARBA00022475"/>
    </source>
</evidence>
<keyword evidence="3" id="KW-1003">Cell membrane</keyword>
<dbReference type="Pfam" id="PF07690">
    <property type="entry name" value="MFS_1"/>
    <property type="match status" value="1"/>
</dbReference>
<sequence>MPKMPKAIWILVIGMAINVTGASFLWPLNTIYINQVLGQSLTVAGTVLMFNGLSGIIGNLIGGKLFDKIGGYRTISIGLTITMTSAFLLAFFHYSFIAYIIFLMGLGFGAGLMVPCMYAMAGAIWPEGGRRPFNAIYVAQNVGVAAGSAIGGFLASYRFDLVFFGNGMMYVGFFLLAFFAIRHIKVEQDSAATTNVFEQGAIIENKKRFHALLMLCFGFLICWVAYAQWASTVSVHTQNLDIPLTQYSLLWTINGCMIVFCQPIIKYFINRFVHSLKSQIYVGLAIFMGSYLVLSQAEVFTAFLAAMIILTIGEMFVWPAIPTIAHQLAPKGKAGFYQGIVNSVGTGGRVIGPLFGGFLADMFGMAILFYVIAFMFVIPFITTLIFDRKIANTTFSRKKVESSAS</sequence>
<dbReference type="GO" id="GO:0022857">
    <property type="term" value="F:transmembrane transporter activity"/>
    <property type="evidence" value="ECO:0007669"/>
    <property type="project" value="InterPro"/>
</dbReference>
<dbReference type="GO" id="GO:0005886">
    <property type="term" value="C:plasma membrane"/>
    <property type="evidence" value="ECO:0007669"/>
    <property type="project" value="UniProtKB-SubCell"/>
</dbReference>
<dbReference type="PROSITE" id="PS50850">
    <property type="entry name" value="MFS"/>
    <property type="match status" value="1"/>
</dbReference>
<gene>
    <name evidence="9" type="ordered locus">Bcell_3315</name>
</gene>
<comment type="subcellular location">
    <subcellularLocation>
        <location evidence="1">Cell membrane</location>
        <topology evidence="1">Multi-pass membrane protein</topology>
    </subcellularLocation>
</comment>
<keyword evidence="6 7" id="KW-0472">Membrane</keyword>
<dbReference type="eggNOG" id="COG2814">
    <property type="taxonomic scope" value="Bacteria"/>
</dbReference>
<evidence type="ECO:0000313" key="9">
    <source>
        <dbReference type="EMBL" id="ADU31557.1"/>
    </source>
</evidence>
<dbReference type="InterPro" id="IPR020846">
    <property type="entry name" value="MFS_dom"/>
</dbReference>
<evidence type="ECO:0000256" key="7">
    <source>
        <dbReference type="SAM" id="Phobius"/>
    </source>
</evidence>
<dbReference type="PANTHER" id="PTHR23517">
    <property type="entry name" value="RESISTANCE PROTEIN MDTM, PUTATIVE-RELATED-RELATED"/>
    <property type="match status" value="1"/>
</dbReference>
<keyword evidence="5 7" id="KW-1133">Transmembrane helix</keyword>
<evidence type="ECO:0000256" key="6">
    <source>
        <dbReference type="ARBA" id="ARBA00023136"/>
    </source>
</evidence>
<dbReference type="SUPFAM" id="SSF103473">
    <property type="entry name" value="MFS general substrate transporter"/>
    <property type="match status" value="1"/>
</dbReference>
<organism evidence="9 10">
    <name type="scientific">Evansella cellulosilytica (strain ATCC 21833 / DSM 2522 / FERM P-1141 / JCM 9156 / N-4)</name>
    <name type="common">Bacillus cellulosilyticus</name>
    <dbReference type="NCBI Taxonomy" id="649639"/>
    <lineage>
        <taxon>Bacteria</taxon>
        <taxon>Bacillati</taxon>
        <taxon>Bacillota</taxon>
        <taxon>Bacilli</taxon>
        <taxon>Bacillales</taxon>
        <taxon>Bacillaceae</taxon>
        <taxon>Evansella</taxon>
    </lineage>
</organism>
<evidence type="ECO:0000259" key="8">
    <source>
        <dbReference type="PROSITE" id="PS50850"/>
    </source>
</evidence>
<keyword evidence="4 7" id="KW-0812">Transmembrane</keyword>
<feature type="domain" description="Major facilitator superfamily (MFS) profile" evidence="8">
    <location>
        <begin position="7"/>
        <end position="391"/>
    </location>
</feature>
<dbReference type="CDD" id="cd17329">
    <property type="entry name" value="MFS_MdtH_MDR_like"/>
    <property type="match status" value="1"/>
</dbReference>
<dbReference type="InterPro" id="IPR036259">
    <property type="entry name" value="MFS_trans_sf"/>
</dbReference>
<evidence type="ECO:0000256" key="2">
    <source>
        <dbReference type="ARBA" id="ARBA00022448"/>
    </source>
</evidence>
<dbReference type="EMBL" id="CP002394">
    <property type="protein sequence ID" value="ADU31557.1"/>
    <property type="molecule type" value="Genomic_DNA"/>
</dbReference>